<feature type="non-terminal residue" evidence="1">
    <location>
        <position position="1"/>
    </location>
</feature>
<organism evidence="1 2">
    <name type="scientific">Funneliformis geosporum</name>
    <dbReference type="NCBI Taxonomy" id="1117311"/>
    <lineage>
        <taxon>Eukaryota</taxon>
        <taxon>Fungi</taxon>
        <taxon>Fungi incertae sedis</taxon>
        <taxon>Mucoromycota</taxon>
        <taxon>Glomeromycotina</taxon>
        <taxon>Glomeromycetes</taxon>
        <taxon>Glomerales</taxon>
        <taxon>Glomeraceae</taxon>
        <taxon>Funneliformis</taxon>
    </lineage>
</organism>
<proteinExistence type="predicted"/>
<comment type="caution">
    <text evidence="1">The sequence shown here is derived from an EMBL/GenBank/DDBJ whole genome shotgun (WGS) entry which is preliminary data.</text>
</comment>
<evidence type="ECO:0000313" key="2">
    <source>
        <dbReference type="Proteomes" id="UP001153678"/>
    </source>
</evidence>
<reference evidence="1" key="1">
    <citation type="submission" date="2022-08" db="EMBL/GenBank/DDBJ databases">
        <authorList>
            <person name="Kallberg Y."/>
            <person name="Tangrot J."/>
            <person name="Rosling A."/>
        </authorList>
    </citation>
    <scope>NUCLEOTIDE SEQUENCE</scope>
    <source>
        <strain evidence="1">Wild A</strain>
    </source>
</reference>
<dbReference type="EMBL" id="CAMKVN010003127">
    <property type="protein sequence ID" value="CAI2183776.1"/>
    <property type="molecule type" value="Genomic_DNA"/>
</dbReference>
<name>A0A9W4SWU2_9GLOM</name>
<dbReference type="Proteomes" id="UP001153678">
    <property type="component" value="Unassembled WGS sequence"/>
</dbReference>
<accession>A0A9W4SWU2</accession>
<gene>
    <name evidence="1" type="ORF">FWILDA_LOCUS11247</name>
</gene>
<evidence type="ECO:0000313" key="1">
    <source>
        <dbReference type="EMBL" id="CAI2183776.1"/>
    </source>
</evidence>
<sequence length="39" mass="4493">GCGREKKKKINKPADDLIQEIQEQAVVADEFNKIFDFIN</sequence>
<keyword evidence="2" id="KW-1185">Reference proteome</keyword>
<protein>
    <submittedName>
        <fullName evidence="1">574_t:CDS:1</fullName>
    </submittedName>
</protein>
<dbReference type="AlphaFoldDB" id="A0A9W4SWU2"/>